<protein>
    <recommendedName>
        <fullName evidence="2">enoyl-CoA hydratase</fullName>
        <ecNumber evidence="2">4.2.1.17</ecNumber>
    </recommendedName>
</protein>
<dbReference type="AlphaFoldDB" id="A0A3N2BD51"/>
<dbReference type="OrthoDB" id="8452484at2"/>
<dbReference type="PANTHER" id="PTHR11941:SF54">
    <property type="entry name" value="ENOYL-COA HYDRATASE, MITOCHONDRIAL"/>
    <property type="match status" value="1"/>
</dbReference>
<evidence type="ECO:0000313" key="8">
    <source>
        <dbReference type="Proteomes" id="UP000280668"/>
    </source>
</evidence>
<dbReference type="EC" id="4.2.1.17" evidence="2"/>
<evidence type="ECO:0000256" key="6">
    <source>
        <dbReference type="RuleBase" id="RU003707"/>
    </source>
</evidence>
<dbReference type="CDD" id="cd06558">
    <property type="entry name" value="crotonase-like"/>
    <property type="match status" value="1"/>
</dbReference>
<keyword evidence="3" id="KW-0456">Lyase</keyword>
<evidence type="ECO:0000256" key="1">
    <source>
        <dbReference type="ARBA" id="ARBA00005254"/>
    </source>
</evidence>
<comment type="caution">
    <text evidence="7">The sequence shown here is derived from an EMBL/GenBank/DDBJ whole genome shotgun (WGS) entry which is preliminary data.</text>
</comment>
<dbReference type="PROSITE" id="PS00166">
    <property type="entry name" value="ENOYL_COA_HYDRATASE"/>
    <property type="match status" value="1"/>
</dbReference>
<evidence type="ECO:0000313" key="7">
    <source>
        <dbReference type="EMBL" id="ROR73162.1"/>
    </source>
</evidence>
<comment type="catalytic activity">
    <reaction evidence="4">
        <text>a (3S)-3-hydroxyacyl-CoA = a (2E)-enoyl-CoA + H2O</text>
        <dbReference type="Rhea" id="RHEA:16105"/>
        <dbReference type="ChEBI" id="CHEBI:15377"/>
        <dbReference type="ChEBI" id="CHEBI:57318"/>
        <dbReference type="ChEBI" id="CHEBI:58856"/>
        <dbReference type="EC" id="4.2.1.17"/>
    </reaction>
</comment>
<dbReference type="SUPFAM" id="SSF52096">
    <property type="entry name" value="ClpP/crotonase"/>
    <property type="match status" value="1"/>
</dbReference>
<organism evidence="7 8">
    <name type="scientific">Bogoriella caseilytica</name>
    <dbReference type="NCBI Taxonomy" id="56055"/>
    <lineage>
        <taxon>Bacteria</taxon>
        <taxon>Bacillati</taxon>
        <taxon>Actinomycetota</taxon>
        <taxon>Actinomycetes</taxon>
        <taxon>Micrococcales</taxon>
        <taxon>Bogoriellaceae</taxon>
        <taxon>Bogoriella</taxon>
    </lineage>
</organism>
<dbReference type="EMBL" id="RKHK01000001">
    <property type="protein sequence ID" value="ROR73162.1"/>
    <property type="molecule type" value="Genomic_DNA"/>
</dbReference>
<proteinExistence type="inferred from homology"/>
<reference evidence="7 8" key="1">
    <citation type="submission" date="2018-11" db="EMBL/GenBank/DDBJ databases">
        <title>Sequencing the genomes of 1000 actinobacteria strains.</title>
        <authorList>
            <person name="Klenk H.-P."/>
        </authorList>
    </citation>
    <scope>NUCLEOTIDE SEQUENCE [LARGE SCALE GENOMIC DNA]</scope>
    <source>
        <strain evidence="7 8">DSM 11294</strain>
    </source>
</reference>
<dbReference type="InterPro" id="IPR001753">
    <property type="entry name" value="Enoyl-CoA_hydra/iso"/>
</dbReference>
<name>A0A3N2BD51_9MICO</name>
<dbReference type="InterPro" id="IPR018376">
    <property type="entry name" value="Enoyl-CoA_hyd/isom_CS"/>
</dbReference>
<comment type="catalytic activity">
    <reaction evidence="5">
        <text>a 4-saturated-(3S)-3-hydroxyacyl-CoA = a (3E)-enoyl-CoA + H2O</text>
        <dbReference type="Rhea" id="RHEA:20724"/>
        <dbReference type="ChEBI" id="CHEBI:15377"/>
        <dbReference type="ChEBI" id="CHEBI:58521"/>
        <dbReference type="ChEBI" id="CHEBI:137480"/>
        <dbReference type="EC" id="4.2.1.17"/>
    </reaction>
</comment>
<evidence type="ECO:0000256" key="4">
    <source>
        <dbReference type="ARBA" id="ARBA00023709"/>
    </source>
</evidence>
<dbReference type="FunFam" id="3.90.226.10:FF:000009">
    <property type="entry name" value="Carnitinyl-CoA dehydratase"/>
    <property type="match status" value="1"/>
</dbReference>
<dbReference type="RefSeq" id="WP_123303619.1">
    <property type="nucleotide sequence ID" value="NZ_RKHK01000001.1"/>
</dbReference>
<comment type="similarity">
    <text evidence="1 6">Belongs to the enoyl-CoA hydratase/isomerase family.</text>
</comment>
<dbReference type="GO" id="GO:0004300">
    <property type="term" value="F:enoyl-CoA hydratase activity"/>
    <property type="evidence" value="ECO:0007669"/>
    <property type="project" value="UniProtKB-EC"/>
</dbReference>
<dbReference type="Gene3D" id="3.90.226.10">
    <property type="entry name" value="2-enoyl-CoA Hydratase, Chain A, domain 1"/>
    <property type="match status" value="1"/>
</dbReference>
<evidence type="ECO:0000256" key="2">
    <source>
        <dbReference type="ARBA" id="ARBA00012076"/>
    </source>
</evidence>
<gene>
    <name evidence="7" type="ORF">EDD31_1528</name>
</gene>
<dbReference type="InterPro" id="IPR029045">
    <property type="entry name" value="ClpP/crotonase-like_dom_sf"/>
</dbReference>
<dbReference type="Pfam" id="PF00378">
    <property type="entry name" value="ECH_1"/>
    <property type="match status" value="1"/>
</dbReference>
<dbReference type="Proteomes" id="UP000280668">
    <property type="component" value="Unassembled WGS sequence"/>
</dbReference>
<evidence type="ECO:0000256" key="3">
    <source>
        <dbReference type="ARBA" id="ARBA00023239"/>
    </source>
</evidence>
<sequence>MTEEPLPSDADAADGASELLLTTIDGPVGWLTLQREGKLNALSRELLLALEAALTDLESDPAVRVVVLTGAGTRAFSAGADLKEVKGTEPAAFLAANLIGHRVFDRVRHSPLPVIAAINGLAAGGGLELALACDLRLAVTDARLGLPEVTVGVVPGWGGTWRLAEAVGAARARELILTGELIEADAAARLGLVSDVLPDGEALRRRAQGLGERMAGHSAEALARAKVLLGAGENPAALHATAESGSVAALLGTTSFAHATRRF</sequence>
<accession>A0A3N2BD51</accession>
<dbReference type="GO" id="GO:0006635">
    <property type="term" value="P:fatty acid beta-oxidation"/>
    <property type="evidence" value="ECO:0007669"/>
    <property type="project" value="TreeGrafter"/>
</dbReference>
<dbReference type="PANTHER" id="PTHR11941">
    <property type="entry name" value="ENOYL-COA HYDRATASE-RELATED"/>
    <property type="match status" value="1"/>
</dbReference>
<evidence type="ECO:0000256" key="5">
    <source>
        <dbReference type="ARBA" id="ARBA00023717"/>
    </source>
</evidence>
<keyword evidence="8" id="KW-1185">Reference proteome</keyword>